<dbReference type="Pfam" id="PF13649">
    <property type="entry name" value="Methyltransf_25"/>
    <property type="match status" value="1"/>
</dbReference>
<keyword evidence="3" id="KW-1185">Reference proteome</keyword>
<keyword evidence="2" id="KW-0808">Transferase</keyword>
<evidence type="ECO:0000313" key="3">
    <source>
        <dbReference type="Proteomes" id="UP001500190"/>
    </source>
</evidence>
<gene>
    <name evidence="2" type="ORF">GCM10009742_57460</name>
</gene>
<dbReference type="InterPro" id="IPR041698">
    <property type="entry name" value="Methyltransf_25"/>
</dbReference>
<proteinExistence type="predicted"/>
<protein>
    <submittedName>
        <fullName evidence="2">Class I SAM-dependent methyltransferase</fullName>
    </submittedName>
</protein>
<evidence type="ECO:0000313" key="2">
    <source>
        <dbReference type="EMBL" id="GAA1601792.1"/>
    </source>
</evidence>
<dbReference type="GO" id="GO:0032259">
    <property type="term" value="P:methylation"/>
    <property type="evidence" value="ECO:0007669"/>
    <property type="project" value="UniProtKB-KW"/>
</dbReference>
<dbReference type="PANTHER" id="PTHR43591">
    <property type="entry name" value="METHYLTRANSFERASE"/>
    <property type="match status" value="1"/>
</dbReference>
<keyword evidence="2" id="KW-0489">Methyltransferase</keyword>
<dbReference type="Proteomes" id="UP001500190">
    <property type="component" value="Unassembled WGS sequence"/>
</dbReference>
<comment type="caution">
    <text evidence="2">The sequence shown here is derived from an EMBL/GenBank/DDBJ whole genome shotgun (WGS) entry which is preliminary data.</text>
</comment>
<organism evidence="2 3">
    <name type="scientific">Kribbella karoonensis</name>
    <dbReference type="NCBI Taxonomy" id="324851"/>
    <lineage>
        <taxon>Bacteria</taxon>
        <taxon>Bacillati</taxon>
        <taxon>Actinomycetota</taxon>
        <taxon>Actinomycetes</taxon>
        <taxon>Propionibacteriales</taxon>
        <taxon>Kribbellaceae</taxon>
        <taxon>Kribbella</taxon>
    </lineage>
</organism>
<dbReference type="EMBL" id="BAAAND010000008">
    <property type="protein sequence ID" value="GAA1601792.1"/>
    <property type="molecule type" value="Genomic_DNA"/>
</dbReference>
<accession>A0ABN2ECF9</accession>
<dbReference type="Gene3D" id="3.40.50.150">
    <property type="entry name" value="Vaccinia Virus protein VP39"/>
    <property type="match status" value="1"/>
</dbReference>
<dbReference type="CDD" id="cd02440">
    <property type="entry name" value="AdoMet_MTases"/>
    <property type="match status" value="1"/>
</dbReference>
<dbReference type="InterPro" id="IPR029063">
    <property type="entry name" value="SAM-dependent_MTases_sf"/>
</dbReference>
<evidence type="ECO:0000259" key="1">
    <source>
        <dbReference type="Pfam" id="PF13649"/>
    </source>
</evidence>
<sequence>MRLGCFSEGCVVGWRGLSIGQVGVTTTGSTTMHTGNTGNVELARAQQERWDAAYARRAELHGAEPSAAVRQAVELFAAAGIVDVLELGAGHGRDAFFLARRGFSVHATDFSETALDQLRHAAQREGLDDRVTAALHDVRDPLPPADATVNAVFANLLLNMAFSPSELRALVAEIHRVLRPGGVFVYAVWSADDPCAQHWQQLEDGLSGHDGFVGRFFDQELIGELGENWSLDEVTPYQEEQRLMLRVTMTKATPES</sequence>
<feature type="domain" description="Methyltransferase" evidence="1">
    <location>
        <begin position="84"/>
        <end position="182"/>
    </location>
</feature>
<reference evidence="2 3" key="1">
    <citation type="journal article" date="2019" name="Int. J. Syst. Evol. Microbiol.">
        <title>The Global Catalogue of Microorganisms (GCM) 10K type strain sequencing project: providing services to taxonomists for standard genome sequencing and annotation.</title>
        <authorList>
            <consortium name="The Broad Institute Genomics Platform"/>
            <consortium name="The Broad Institute Genome Sequencing Center for Infectious Disease"/>
            <person name="Wu L."/>
            <person name="Ma J."/>
        </authorList>
    </citation>
    <scope>NUCLEOTIDE SEQUENCE [LARGE SCALE GENOMIC DNA]</scope>
    <source>
        <strain evidence="2 3">JCM 14304</strain>
    </source>
</reference>
<dbReference type="GO" id="GO:0008168">
    <property type="term" value="F:methyltransferase activity"/>
    <property type="evidence" value="ECO:0007669"/>
    <property type="project" value="UniProtKB-KW"/>
</dbReference>
<name>A0ABN2ECF9_9ACTN</name>
<dbReference type="SUPFAM" id="SSF53335">
    <property type="entry name" value="S-adenosyl-L-methionine-dependent methyltransferases"/>
    <property type="match status" value="1"/>
</dbReference>